<sequence length="240" mass="27052">MPRRLYSFSPSGSCIPDVNPLLALQTAALCRKLSASCSEALNMHTMSDVPTWPSLYNPTVELFPLQHRDPIQPSGRYLHDPHDIFRFTLYWTFVFYTPTYVFCGIYAFLNLAFPPPRTFAKSGKTRWHWRGSETIPLRQYSNRQLGADPDAQSHMRTQSRSPARPNERRSRLTFALLVFLVFAVFGLAGAVVGSAVIGYVLAGLFKASKYNMSTWIPFIGGLLQTLVGFLGLWPTVIDII</sequence>
<comment type="caution">
    <text evidence="1">The sequence shown here is derived from an EMBL/GenBank/DDBJ whole genome shotgun (WGS) entry which is preliminary data.</text>
</comment>
<name>A0ACC1PSD5_9APHY</name>
<organism evidence="1 2">
    <name type="scientific">Trametes sanguinea</name>
    <dbReference type="NCBI Taxonomy" id="158606"/>
    <lineage>
        <taxon>Eukaryota</taxon>
        <taxon>Fungi</taxon>
        <taxon>Dikarya</taxon>
        <taxon>Basidiomycota</taxon>
        <taxon>Agaricomycotina</taxon>
        <taxon>Agaricomycetes</taxon>
        <taxon>Polyporales</taxon>
        <taxon>Polyporaceae</taxon>
        <taxon>Trametes</taxon>
    </lineage>
</organism>
<evidence type="ECO:0000313" key="2">
    <source>
        <dbReference type="Proteomes" id="UP001144978"/>
    </source>
</evidence>
<protein>
    <submittedName>
        <fullName evidence="1">Uncharacterized protein</fullName>
    </submittedName>
</protein>
<reference evidence="1" key="1">
    <citation type="submission" date="2022-08" db="EMBL/GenBank/DDBJ databases">
        <title>Genome Sequence of Pycnoporus sanguineus.</title>
        <authorList>
            <person name="Buettner E."/>
        </authorList>
    </citation>
    <scope>NUCLEOTIDE SEQUENCE</scope>
    <source>
        <strain evidence="1">CG-C14</strain>
    </source>
</reference>
<dbReference type="EMBL" id="JANSHE010001698">
    <property type="protein sequence ID" value="KAJ3001488.1"/>
    <property type="molecule type" value="Genomic_DNA"/>
</dbReference>
<proteinExistence type="predicted"/>
<keyword evidence="2" id="KW-1185">Reference proteome</keyword>
<evidence type="ECO:0000313" key="1">
    <source>
        <dbReference type="EMBL" id="KAJ3001488.1"/>
    </source>
</evidence>
<gene>
    <name evidence="1" type="ORF">NUW54_g6391</name>
</gene>
<dbReference type="Proteomes" id="UP001144978">
    <property type="component" value="Unassembled WGS sequence"/>
</dbReference>
<accession>A0ACC1PSD5</accession>